<protein>
    <submittedName>
        <fullName evidence="1">Uncharacterized protein</fullName>
    </submittedName>
</protein>
<gene>
    <name evidence="1" type="ORF">SAMN03080598_02007</name>
</gene>
<proteinExistence type="predicted"/>
<organism evidence="1 2">
    <name type="scientific">Algoriphagus boritolerans DSM 17298 = JCM 18970</name>
    <dbReference type="NCBI Taxonomy" id="1120964"/>
    <lineage>
        <taxon>Bacteria</taxon>
        <taxon>Pseudomonadati</taxon>
        <taxon>Bacteroidota</taxon>
        <taxon>Cytophagia</taxon>
        <taxon>Cytophagales</taxon>
        <taxon>Cyclobacteriaceae</taxon>
        <taxon>Algoriphagus</taxon>
    </lineage>
</organism>
<evidence type="ECO:0000313" key="2">
    <source>
        <dbReference type="Proteomes" id="UP000236736"/>
    </source>
</evidence>
<evidence type="ECO:0000313" key="1">
    <source>
        <dbReference type="EMBL" id="SEF96663.1"/>
    </source>
</evidence>
<sequence length="60" mass="7064">MNAVGLLTEIEQIEERLRESFKIPDLVWLIKMPNNILFYREKIYPCTILNTKSGVNEIII</sequence>
<accession>A0A1H5WB87</accession>
<dbReference type="STRING" id="1120964.GCA_001313265_02729"/>
<reference evidence="2" key="1">
    <citation type="submission" date="2016-10" db="EMBL/GenBank/DDBJ databases">
        <authorList>
            <person name="Varghese N."/>
            <person name="Submissions S."/>
        </authorList>
    </citation>
    <scope>NUCLEOTIDE SEQUENCE [LARGE SCALE GENOMIC DNA]</scope>
    <source>
        <strain evidence="2">DSM 17298</strain>
    </source>
</reference>
<name>A0A1H5WB87_9BACT</name>
<dbReference type="Proteomes" id="UP000236736">
    <property type="component" value="Unassembled WGS sequence"/>
</dbReference>
<dbReference type="EMBL" id="FNVR01000009">
    <property type="protein sequence ID" value="SEF96663.1"/>
    <property type="molecule type" value="Genomic_DNA"/>
</dbReference>
<dbReference type="AlphaFoldDB" id="A0A1H5WB87"/>
<keyword evidence="2" id="KW-1185">Reference proteome</keyword>